<organism evidence="2 3">
    <name type="scientific">Acer negundo</name>
    <name type="common">Box elder</name>
    <dbReference type="NCBI Taxonomy" id="4023"/>
    <lineage>
        <taxon>Eukaryota</taxon>
        <taxon>Viridiplantae</taxon>
        <taxon>Streptophyta</taxon>
        <taxon>Embryophyta</taxon>
        <taxon>Tracheophyta</taxon>
        <taxon>Spermatophyta</taxon>
        <taxon>Magnoliopsida</taxon>
        <taxon>eudicotyledons</taxon>
        <taxon>Gunneridae</taxon>
        <taxon>Pentapetalae</taxon>
        <taxon>rosids</taxon>
        <taxon>malvids</taxon>
        <taxon>Sapindales</taxon>
        <taxon>Sapindaceae</taxon>
        <taxon>Hippocastanoideae</taxon>
        <taxon>Acereae</taxon>
        <taxon>Acer</taxon>
    </lineage>
</organism>
<reference evidence="2" key="2">
    <citation type="submission" date="2023-02" db="EMBL/GenBank/DDBJ databases">
        <authorList>
            <person name="Swenson N.G."/>
            <person name="Wegrzyn J.L."/>
            <person name="Mcevoy S.L."/>
        </authorList>
    </citation>
    <scope>NUCLEOTIDE SEQUENCE</scope>
    <source>
        <strain evidence="2">91603</strain>
        <tissue evidence="2">Leaf</tissue>
    </source>
</reference>
<sequence>MEGGYHALCWCDMKAKMLNYEDDSEKDDEDDEANGADERDNRQYNDVPLGGSNTLTPTDSSHFTSSSAASSSSSISKLRRPSIFSPSSVSILFPL</sequence>
<protein>
    <submittedName>
        <fullName evidence="2">Uncharacterized protein</fullName>
    </submittedName>
</protein>
<reference evidence="2" key="1">
    <citation type="journal article" date="2022" name="Plant J.">
        <title>Strategies of tolerance reflected in two North American maple genomes.</title>
        <authorList>
            <person name="McEvoy S.L."/>
            <person name="Sezen U.U."/>
            <person name="Trouern-Trend A."/>
            <person name="McMahon S.M."/>
            <person name="Schaberg P.G."/>
            <person name="Yang J."/>
            <person name="Wegrzyn J.L."/>
            <person name="Swenson N.G."/>
        </authorList>
    </citation>
    <scope>NUCLEOTIDE SEQUENCE</scope>
    <source>
        <strain evidence="2">91603</strain>
    </source>
</reference>
<feature type="region of interest" description="Disordered" evidence="1">
    <location>
        <begin position="21"/>
        <end position="82"/>
    </location>
</feature>
<evidence type="ECO:0000313" key="2">
    <source>
        <dbReference type="EMBL" id="KAI9153856.1"/>
    </source>
</evidence>
<dbReference type="AlphaFoldDB" id="A0AAD5NEZ5"/>
<feature type="compositionally biased region" description="Acidic residues" evidence="1">
    <location>
        <begin position="21"/>
        <end position="35"/>
    </location>
</feature>
<dbReference type="Proteomes" id="UP001064489">
    <property type="component" value="Chromosome 11"/>
</dbReference>
<comment type="caution">
    <text evidence="2">The sequence shown here is derived from an EMBL/GenBank/DDBJ whole genome shotgun (WGS) entry which is preliminary data.</text>
</comment>
<evidence type="ECO:0000313" key="3">
    <source>
        <dbReference type="Proteomes" id="UP001064489"/>
    </source>
</evidence>
<keyword evidence="3" id="KW-1185">Reference proteome</keyword>
<evidence type="ECO:0000256" key="1">
    <source>
        <dbReference type="SAM" id="MobiDB-lite"/>
    </source>
</evidence>
<accession>A0AAD5NEZ5</accession>
<feature type="compositionally biased region" description="Low complexity" evidence="1">
    <location>
        <begin position="60"/>
        <end position="76"/>
    </location>
</feature>
<gene>
    <name evidence="2" type="ORF">LWI28_017541</name>
</gene>
<proteinExistence type="predicted"/>
<name>A0AAD5NEZ5_ACENE</name>
<dbReference type="EMBL" id="JAJSOW010000108">
    <property type="protein sequence ID" value="KAI9153856.1"/>
    <property type="molecule type" value="Genomic_DNA"/>
</dbReference>